<keyword evidence="1" id="KW-0805">Transcription regulation</keyword>
<dbReference type="PRINTS" id="PR00032">
    <property type="entry name" value="HTHARAC"/>
</dbReference>
<sequence>MAAISSIYARKQIANAVRLSDKAPLYEMVDLTPETAQDPAVMVPFPLYLDLLETIAESEWPDLQFHMKTCASMRCDEFGVFGLAFKTAPTIQQGFQRISQYIRLHNRVSDFYAEQRGDQYVWSVKGPPVTRLGAALSHEAALATTLTLCREATGTALTPRHVQFVHEREGSIETLVTHFGCEPQFGAETDAMIFDMAQVTQASALGDVAIWEYMTQQLDQALEQLDGEALPFEAQVVEEIAKLLSGGVPHLSEVSSLMGLGERTFQRRLSERGKTFQALVDQARHQLAQQLVAASSYSLVEIAFLTGFSEQSAFSRAFKRWSGQSPKAYRLSLQDGALRP</sequence>
<dbReference type="InterPro" id="IPR009057">
    <property type="entry name" value="Homeodomain-like_sf"/>
</dbReference>
<gene>
    <name evidence="5" type="primary">virS_1</name>
    <name evidence="5" type="ORF">SHM7688_00248</name>
</gene>
<dbReference type="RefSeq" id="WP_058238210.1">
    <property type="nucleotide sequence ID" value="NZ_CYPW01000004.1"/>
</dbReference>
<dbReference type="Pfam" id="PF12833">
    <property type="entry name" value="HTH_18"/>
    <property type="match status" value="1"/>
</dbReference>
<feature type="domain" description="HTH araC/xylS-type" evidence="4">
    <location>
        <begin position="234"/>
        <end position="332"/>
    </location>
</feature>
<dbReference type="InterPro" id="IPR020449">
    <property type="entry name" value="Tscrpt_reg_AraC-type_HTH"/>
</dbReference>
<keyword evidence="6" id="KW-1185">Reference proteome</keyword>
<evidence type="ECO:0000313" key="6">
    <source>
        <dbReference type="Proteomes" id="UP000054823"/>
    </source>
</evidence>
<dbReference type="GO" id="GO:0003700">
    <property type="term" value="F:DNA-binding transcription factor activity"/>
    <property type="evidence" value="ECO:0007669"/>
    <property type="project" value="InterPro"/>
</dbReference>
<dbReference type="PANTHER" id="PTHR47894:SF4">
    <property type="entry name" value="HTH-TYPE TRANSCRIPTIONAL REGULATOR GADX"/>
    <property type="match status" value="1"/>
</dbReference>
<keyword evidence="3" id="KW-0804">Transcription</keyword>
<keyword evidence="2" id="KW-0238">DNA-binding</keyword>
<dbReference type="PANTHER" id="PTHR47894">
    <property type="entry name" value="HTH-TYPE TRANSCRIPTIONAL REGULATOR GADX"/>
    <property type="match status" value="1"/>
</dbReference>
<evidence type="ECO:0000259" key="4">
    <source>
        <dbReference type="PROSITE" id="PS01124"/>
    </source>
</evidence>
<proteinExistence type="predicted"/>
<evidence type="ECO:0000256" key="2">
    <source>
        <dbReference type="ARBA" id="ARBA00023125"/>
    </source>
</evidence>
<evidence type="ECO:0000256" key="1">
    <source>
        <dbReference type="ARBA" id="ARBA00023015"/>
    </source>
</evidence>
<dbReference type="GO" id="GO:0005829">
    <property type="term" value="C:cytosol"/>
    <property type="evidence" value="ECO:0007669"/>
    <property type="project" value="TreeGrafter"/>
</dbReference>
<organism evidence="5 6">
    <name type="scientific">Shimia marina</name>
    <dbReference type="NCBI Taxonomy" id="321267"/>
    <lineage>
        <taxon>Bacteria</taxon>
        <taxon>Pseudomonadati</taxon>
        <taxon>Pseudomonadota</taxon>
        <taxon>Alphaproteobacteria</taxon>
        <taxon>Rhodobacterales</taxon>
        <taxon>Roseobacteraceae</taxon>
    </lineage>
</organism>
<evidence type="ECO:0000313" key="5">
    <source>
        <dbReference type="EMBL" id="CUH50819.1"/>
    </source>
</evidence>
<name>A0A0P1FBJ0_9RHOB</name>
<dbReference type="STRING" id="321267.SHM7688_00248"/>
<dbReference type="EMBL" id="CYPW01000004">
    <property type="protein sequence ID" value="CUH50819.1"/>
    <property type="molecule type" value="Genomic_DNA"/>
</dbReference>
<dbReference type="AlphaFoldDB" id="A0A0P1FBJ0"/>
<reference evidence="5 6" key="1">
    <citation type="submission" date="2015-09" db="EMBL/GenBank/DDBJ databases">
        <authorList>
            <consortium name="Swine Surveillance"/>
        </authorList>
    </citation>
    <scope>NUCLEOTIDE SEQUENCE [LARGE SCALE GENOMIC DNA]</scope>
    <source>
        <strain evidence="5 6">CECT 7688</strain>
    </source>
</reference>
<dbReference type="InterPro" id="IPR032687">
    <property type="entry name" value="AraC-type_N"/>
</dbReference>
<dbReference type="GO" id="GO:0000976">
    <property type="term" value="F:transcription cis-regulatory region binding"/>
    <property type="evidence" value="ECO:0007669"/>
    <property type="project" value="TreeGrafter"/>
</dbReference>
<dbReference type="Gene3D" id="1.10.10.60">
    <property type="entry name" value="Homeodomain-like"/>
    <property type="match status" value="1"/>
</dbReference>
<dbReference type="PROSITE" id="PS01124">
    <property type="entry name" value="HTH_ARAC_FAMILY_2"/>
    <property type="match status" value="1"/>
</dbReference>
<evidence type="ECO:0000256" key="3">
    <source>
        <dbReference type="ARBA" id="ARBA00023163"/>
    </source>
</evidence>
<dbReference type="OrthoDB" id="9805730at2"/>
<dbReference type="Pfam" id="PF12625">
    <property type="entry name" value="Arabinose_bd"/>
    <property type="match status" value="1"/>
</dbReference>
<dbReference type="InterPro" id="IPR018060">
    <property type="entry name" value="HTH_AraC"/>
</dbReference>
<protein>
    <submittedName>
        <fullName evidence="5">Virulence-regulating protein VirS</fullName>
    </submittedName>
</protein>
<accession>A0A0P1FBJ0</accession>
<dbReference type="SMART" id="SM00342">
    <property type="entry name" value="HTH_ARAC"/>
    <property type="match status" value="1"/>
</dbReference>
<dbReference type="Proteomes" id="UP000054823">
    <property type="component" value="Unassembled WGS sequence"/>
</dbReference>
<dbReference type="SUPFAM" id="SSF46689">
    <property type="entry name" value="Homeodomain-like"/>
    <property type="match status" value="1"/>
</dbReference>